<evidence type="ECO:0000256" key="1">
    <source>
        <dbReference type="SAM" id="MobiDB-lite"/>
    </source>
</evidence>
<dbReference type="EMBL" id="AZBU02000001">
    <property type="protein sequence ID" value="TMS34902.1"/>
    <property type="molecule type" value="Genomic_DNA"/>
</dbReference>
<accession>A0A4U8UPE8</accession>
<keyword evidence="3" id="KW-1185">Reference proteome</keyword>
<dbReference type="AlphaFoldDB" id="A0A4U8UPE8"/>
<comment type="caution">
    <text evidence="2">The sequence shown here is derived from an EMBL/GenBank/DDBJ whole genome shotgun (WGS) entry which is preliminary data.</text>
</comment>
<feature type="region of interest" description="Disordered" evidence="1">
    <location>
        <begin position="36"/>
        <end position="59"/>
    </location>
</feature>
<dbReference type="Proteomes" id="UP000298663">
    <property type="component" value="Unassembled WGS sequence"/>
</dbReference>
<sequence>MKLFSSIESLLSKKYSKTPKTPSKVDHLPEKSSFKRSLSLGLSRRRSRSCDPSKRSQRTSDLISMYSVRTQNANLAADRAKAKRIASEILEILEKQRETGPATSGSTVSTDI</sequence>
<organism evidence="2 3">
    <name type="scientific">Steinernema carpocapsae</name>
    <name type="common">Entomopathogenic nematode</name>
    <dbReference type="NCBI Taxonomy" id="34508"/>
    <lineage>
        <taxon>Eukaryota</taxon>
        <taxon>Metazoa</taxon>
        <taxon>Ecdysozoa</taxon>
        <taxon>Nematoda</taxon>
        <taxon>Chromadorea</taxon>
        <taxon>Rhabditida</taxon>
        <taxon>Tylenchina</taxon>
        <taxon>Panagrolaimomorpha</taxon>
        <taxon>Strongyloidoidea</taxon>
        <taxon>Steinernematidae</taxon>
        <taxon>Steinernema</taxon>
    </lineage>
</organism>
<gene>
    <name evidence="2" type="ORF">L596_002401</name>
</gene>
<name>A0A4U8UPE8_STECR</name>
<evidence type="ECO:0000313" key="3">
    <source>
        <dbReference type="Proteomes" id="UP000298663"/>
    </source>
</evidence>
<reference evidence="2 3" key="2">
    <citation type="journal article" date="2019" name="G3 (Bethesda)">
        <title>Hybrid Assembly of the Genome of the Entomopathogenic Nematode Steinernema carpocapsae Identifies the X-Chromosome.</title>
        <authorList>
            <person name="Serra L."/>
            <person name="Macchietto M."/>
            <person name="Macias-Munoz A."/>
            <person name="McGill C.J."/>
            <person name="Rodriguez I.M."/>
            <person name="Rodriguez B."/>
            <person name="Murad R."/>
            <person name="Mortazavi A."/>
        </authorList>
    </citation>
    <scope>NUCLEOTIDE SEQUENCE [LARGE SCALE GENOMIC DNA]</scope>
    <source>
        <strain evidence="2 3">ALL</strain>
    </source>
</reference>
<protein>
    <submittedName>
        <fullName evidence="2">Uncharacterized protein</fullName>
    </submittedName>
</protein>
<reference evidence="2 3" key="1">
    <citation type="journal article" date="2015" name="Genome Biol.">
        <title>Comparative genomics of Steinernema reveals deeply conserved gene regulatory networks.</title>
        <authorList>
            <person name="Dillman A.R."/>
            <person name="Macchietto M."/>
            <person name="Porter C.F."/>
            <person name="Rogers A."/>
            <person name="Williams B."/>
            <person name="Antoshechkin I."/>
            <person name="Lee M.M."/>
            <person name="Goodwin Z."/>
            <person name="Lu X."/>
            <person name="Lewis E.E."/>
            <person name="Goodrich-Blair H."/>
            <person name="Stock S.P."/>
            <person name="Adams B.J."/>
            <person name="Sternberg P.W."/>
            <person name="Mortazavi A."/>
        </authorList>
    </citation>
    <scope>NUCLEOTIDE SEQUENCE [LARGE SCALE GENOMIC DNA]</scope>
    <source>
        <strain evidence="2 3">ALL</strain>
    </source>
</reference>
<evidence type="ECO:0000313" key="2">
    <source>
        <dbReference type="EMBL" id="TMS34902.1"/>
    </source>
</evidence>
<proteinExistence type="predicted"/>